<reference evidence="2 3" key="1">
    <citation type="journal article" date="2022" name="Int. J. Syst. Evol. Microbiol.">
        <title>Neobacillus kokaensis sp. nov., isolated from soil.</title>
        <authorList>
            <person name="Yuki K."/>
            <person name="Matsubara H."/>
            <person name="Yamaguchi S."/>
        </authorList>
    </citation>
    <scope>NUCLEOTIDE SEQUENCE [LARGE SCALE GENOMIC DNA]</scope>
    <source>
        <strain evidence="2 3">LOB 377</strain>
    </source>
</reference>
<protein>
    <recommendedName>
        <fullName evidence="4">Spore coat protein</fullName>
    </recommendedName>
</protein>
<keyword evidence="1" id="KW-0812">Transmembrane</keyword>
<gene>
    <name evidence="2" type="ORF">AM1BK_12050</name>
</gene>
<comment type="caution">
    <text evidence="2">The sequence shown here is derived from an EMBL/GenBank/DDBJ whole genome shotgun (WGS) entry which is preliminary data.</text>
</comment>
<proteinExistence type="predicted"/>
<keyword evidence="1" id="KW-0472">Membrane</keyword>
<dbReference type="EMBL" id="BNDS01000003">
    <property type="protein sequence ID" value="GHH97662.1"/>
    <property type="molecule type" value="Genomic_DNA"/>
</dbReference>
<name>A0ABQ3N257_9BACI</name>
<evidence type="ECO:0008006" key="4">
    <source>
        <dbReference type="Google" id="ProtNLM"/>
    </source>
</evidence>
<evidence type="ECO:0000313" key="2">
    <source>
        <dbReference type="EMBL" id="GHH97662.1"/>
    </source>
</evidence>
<feature type="transmembrane region" description="Helical" evidence="1">
    <location>
        <begin position="20"/>
        <end position="45"/>
    </location>
</feature>
<sequence>MYPYYRSSYPVADQRFFGPWGWPLLAVGGLGFLGGLIGGGIGGAWGASAALRPPFGYGYPGIGYPGIGYPGIGYPGYY</sequence>
<keyword evidence="1" id="KW-1133">Transmembrane helix</keyword>
<organism evidence="2 3">
    <name type="scientific">Neobacillus kokaensis</name>
    <dbReference type="NCBI Taxonomy" id="2759023"/>
    <lineage>
        <taxon>Bacteria</taxon>
        <taxon>Bacillati</taxon>
        <taxon>Bacillota</taxon>
        <taxon>Bacilli</taxon>
        <taxon>Bacillales</taxon>
        <taxon>Bacillaceae</taxon>
        <taxon>Neobacillus</taxon>
    </lineage>
</organism>
<dbReference type="Proteomes" id="UP000637074">
    <property type="component" value="Unassembled WGS sequence"/>
</dbReference>
<evidence type="ECO:0000313" key="3">
    <source>
        <dbReference type="Proteomes" id="UP000637074"/>
    </source>
</evidence>
<evidence type="ECO:0000256" key="1">
    <source>
        <dbReference type="SAM" id="Phobius"/>
    </source>
</evidence>
<dbReference type="RefSeq" id="WP_191270709.1">
    <property type="nucleotide sequence ID" value="NZ_BNDS01000003.1"/>
</dbReference>
<keyword evidence="3" id="KW-1185">Reference proteome</keyword>
<accession>A0ABQ3N257</accession>